<protein>
    <submittedName>
        <fullName evidence="1">Uncharacterized protein</fullName>
    </submittedName>
</protein>
<keyword evidence="2" id="KW-1185">Reference proteome</keyword>
<proteinExistence type="predicted"/>
<comment type="caution">
    <text evidence="1">The sequence shown here is derived from an EMBL/GenBank/DDBJ whole genome shotgun (WGS) entry which is preliminary data.</text>
</comment>
<evidence type="ECO:0000313" key="2">
    <source>
        <dbReference type="Proteomes" id="UP001162483"/>
    </source>
</evidence>
<accession>A0ABN9H9B8</accession>
<dbReference type="InterPro" id="IPR027897">
    <property type="entry name" value="DUF4559"/>
</dbReference>
<organism evidence="1 2">
    <name type="scientific">Staurois parvus</name>
    <dbReference type="NCBI Taxonomy" id="386267"/>
    <lineage>
        <taxon>Eukaryota</taxon>
        <taxon>Metazoa</taxon>
        <taxon>Chordata</taxon>
        <taxon>Craniata</taxon>
        <taxon>Vertebrata</taxon>
        <taxon>Euteleostomi</taxon>
        <taxon>Amphibia</taxon>
        <taxon>Batrachia</taxon>
        <taxon>Anura</taxon>
        <taxon>Neobatrachia</taxon>
        <taxon>Ranoidea</taxon>
        <taxon>Ranidae</taxon>
        <taxon>Staurois</taxon>
    </lineage>
</organism>
<reference evidence="1" key="1">
    <citation type="submission" date="2023-05" db="EMBL/GenBank/DDBJ databases">
        <authorList>
            <person name="Stuckert A."/>
        </authorList>
    </citation>
    <scope>NUCLEOTIDE SEQUENCE</scope>
</reference>
<dbReference type="PANTHER" id="PTHR35083">
    <property type="entry name" value="RGD1565685 PROTEIN"/>
    <property type="match status" value="1"/>
</dbReference>
<evidence type="ECO:0000313" key="1">
    <source>
        <dbReference type="EMBL" id="CAI9616398.1"/>
    </source>
</evidence>
<gene>
    <name evidence="1" type="ORF">SPARVUS_LOCUS15371096</name>
</gene>
<dbReference type="Pfam" id="PF15112">
    <property type="entry name" value="DUF4559"/>
    <property type="match status" value="1"/>
</dbReference>
<sequence>MALPSLLLRLNCKEYKNWMKAGLCLQILQSRLQGYIDSEMQRFHRQISAGISPTARHRSRCQCRSQGKQFQPSCPVCMEWKDHILHHHNNRSAEIHWGNCNPSLWPTDYWEVAKVFLPRGHTKSKRPHECDAAALLNLINSCDHFQVSNISKVREVIKCRNDLMHSSDMKVSSSWLNNFGQKMQDLISEFRHVPNFVNEADPIQEVLFNTVSLLGEE</sequence>
<name>A0ABN9H9B8_9NEOB</name>
<dbReference type="EMBL" id="CATNWA010020060">
    <property type="protein sequence ID" value="CAI9616398.1"/>
    <property type="molecule type" value="Genomic_DNA"/>
</dbReference>
<dbReference type="PANTHER" id="PTHR35083:SF1">
    <property type="entry name" value="RGD1565685 PROTEIN"/>
    <property type="match status" value="1"/>
</dbReference>
<dbReference type="Proteomes" id="UP001162483">
    <property type="component" value="Unassembled WGS sequence"/>
</dbReference>